<protein>
    <submittedName>
        <fullName evidence="2">Uncharacterized protein</fullName>
    </submittedName>
</protein>
<keyword evidence="3" id="KW-1185">Reference proteome</keyword>
<comment type="caution">
    <text evidence="2">The sequence shown here is derived from an EMBL/GenBank/DDBJ whole genome shotgun (WGS) entry which is preliminary data.</text>
</comment>
<reference evidence="2 3" key="1">
    <citation type="journal article" date="2019" name="Int. J. Syst. Evol. Microbiol.">
        <title>The Global Catalogue of Microorganisms (GCM) 10K type strain sequencing project: providing services to taxonomists for standard genome sequencing and annotation.</title>
        <authorList>
            <consortium name="The Broad Institute Genomics Platform"/>
            <consortium name="The Broad Institute Genome Sequencing Center for Infectious Disease"/>
            <person name="Wu L."/>
            <person name="Ma J."/>
        </authorList>
    </citation>
    <scope>NUCLEOTIDE SEQUENCE [LARGE SCALE GENOMIC DNA]</scope>
    <source>
        <strain evidence="2 3">JCM 19585</strain>
    </source>
</reference>
<gene>
    <name evidence="2" type="ORF">GCM10009037_23390</name>
</gene>
<dbReference type="EMBL" id="BMPF01000003">
    <property type="protein sequence ID" value="GGL39030.1"/>
    <property type="molecule type" value="Genomic_DNA"/>
</dbReference>
<organism evidence="2 3">
    <name type="scientific">Halarchaeum grantii</name>
    <dbReference type="NCBI Taxonomy" id="1193105"/>
    <lineage>
        <taxon>Archaea</taxon>
        <taxon>Methanobacteriati</taxon>
        <taxon>Methanobacteriota</taxon>
        <taxon>Stenosarchaea group</taxon>
        <taxon>Halobacteria</taxon>
        <taxon>Halobacteriales</taxon>
        <taxon>Halobacteriaceae</taxon>
    </lineage>
</organism>
<evidence type="ECO:0000313" key="2">
    <source>
        <dbReference type="EMBL" id="GGL39030.1"/>
    </source>
</evidence>
<dbReference type="AlphaFoldDB" id="A0A830FEM0"/>
<evidence type="ECO:0000256" key="1">
    <source>
        <dbReference type="SAM" id="MobiDB-lite"/>
    </source>
</evidence>
<evidence type="ECO:0000313" key="3">
    <source>
        <dbReference type="Proteomes" id="UP000628840"/>
    </source>
</evidence>
<sequence length="74" mass="8556">MHEDKNRDEIATVNPHRSKGKRKSPRVRISRTSARKHRGAYAIAADRFSAESESVVEEYPYVEGAWTEFEYDDA</sequence>
<dbReference type="RefSeq" id="WP_188883922.1">
    <property type="nucleotide sequence ID" value="NZ_BMPF01000003.1"/>
</dbReference>
<proteinExistence type="predicted"/>
<name>A0A830FEM0_9EURY</name>
<feature type="compositionally biased region" description="Basic and acidic residues" evidence="1">
    <location>
        <begin position="1"/>
        <end position="10"/>
    </location>
</feature>
<feature type="region of interest" description="Disordered" evidence="1">
    <location>
        <begin position="1"/>
        <end position="36"/>
    </location>
</feature>
<accession>A0A830FEM0</accession>
<feature type="compositionally biased region" description="Basic residues" evidence="1">
    <location>
        <begin position="16"/>
        <end position="36"/>
    </location>
</feature>
<dbReference type="Proteomes" id="UP000628840">
    <property type="component" value="Unassembled WGS sequence"/>
</dbReference>